<dbReference type="PANTHER" id="PTHR14413:SF16">
    <property type="entry name" value="LARGE RIBOSOMAL SUBUNIT PROTEIN BL17M"/>
    <property type="match status" value="1"/>
</dbReference>
<evidence type="ECO:0000256" key="5">
    <source>
        <dbReference type="RuleBase" id="RU000660"/>
    </source>
</evidence>
<evidence type="ECO:0000256" key="2">
    <source>
        <dbReference type="ARBA" id="ARBA00022980"/>
    </source>
</evidence>
<evidence type="ECO:0000256" key="3">
    <source>
        <dbReference type="ARBA" id="ARBA00023274"/>
    </source>
</evidence>
<dbReference type="InterPro" id="IPR000456">
    <property type="entry name" value="Ribosomal_bL17"/>
</dbReference>
<dbReference type="InterPro" id="IPR036373">
    <property type="entry name" value="Ribosomal_bL17_sf"/>
</dbReference>
<feature type="compositionally biased region" description="Basic and acidic residues" evidence="6">
    <location>
        <begin position="142"/>
        <end position="153"/>
    </location>
</feature>
<dbReference type="AlphaFoldDB" id="A0A0H4T1P5"/>
<comment type="subunit">
    <text evidence="4">Part of the 50S ribosomal subunit. Contacts protein L32.</text>
</comment>
<sequence>MRHLKAGRKLNRSPSHRLALMRNLVTLLLRHERVKTTDPKAKELRRWVDRMIGLGKEGSLHARRRALGFIRDKAVVRKVFDTLAPRFKERNGGYTRIVKLGWRRGDHAALSMIQLVSGDGAEKTAASAGEKKKRRRSVSKQDAARAKGATDKA</sequence>
<dbReference type="GO" id="GO:0006412">
    <property type="term" value="P:translation"/>
    <property type="evidence" value="ECO:0007669"/>
    <property type="project" value="UniProtKB-UniRule"/>
</dbReference>
<dbReference type="FunFam" id="3.90.1030.10:FF:000001">
    <property type="entry name" value="50S ribosomal protein L17"/>
    <property type="match status" value="1"/>
</dbReference>
<dbReference type="Pfam" id="PF01196">
    <property type="entry name" value="Ribosomal_L17"/>
    <property type="match status" value="1"/>
</dbReference>
<evidence type="ECO:0000256" key="1">
    <source>
        <dbReference type="ARBA" id="ARBA00008777"/>
    </source>
</evidence>
<comment type="similarity">
    <text evidence="1 4 5">Belongs to the bacterial ribosomal protein bL17 family.</text>
</comment>
<proteinExistence type="inferred from homology"/>
<dbReference type="NCBIfam" id="TIGR00059">
    <property type="entry name" value="L17"/>
    <property type="match status" value="1"/>
</dbReference>
<dbReference type="Gene3D" id="3.90.1030.10">
    <property type="entry name" value="Ribosomal protein L17"/>
    <property type="match status" value="1"/>
</dbReference>
<keyword evidence="3 4" id="KW-0687">Ribonucleoprotein</keyword>
<protein>
    <recommendedName>
        <fullName evidence="4">Large ribosomal subunit protein bL17</fullName>
    </recommendedName>
</protein>
<organism evidence="7">
    <name type="scientific">uncultured delta proteobacterium Rifle_16ft_4_minimus_1997</name>
    <dbReference type="NCBI Taxonomy" id="1665176"/>
    <lineage>
        <taxon>Bacteria</taxon>
        <taxon>Deltaproteobacteria</taxon>
        <taxon>environmental samples</taxon>
    </lineage>
</organism>
<evidence type="ECO:0000256" key="6">
    <source>
        <dbReference type="SAM" id="MobiDB-lite"/>
    </source>
</evidence>
<dbReference type="EMBL" id="KT006970">
    <property type="protein sequence ID" value="AKQ01533.1"/>
    <property type="molecule type" value="Genomic_DNA"/>
</dbReference>
<dbReference type="PANTHER" id="PTHR14413">
    <property type="entry name" value="RIBOSOMAL PROTEIN L17"/>
    <property type="match status" value="1"/>
</dbReference>
<accession>A0A0H4T1P5</accession>
<name>A0A0H4T1P5_9DELT</name>
<dbReference type="SUPFAM" id="SSF64263">
    <property type="entry name" value="Prokaryotic ribosomal protein L17"/>
    <property type="match status" value="1"/>
</dbReference>
<dbReference type="HAMAP" id="MF_01368">
    <property type="entry name" value="Ribosomal_bL17"/>
    <property type="match status" value="1"/>
</dbReference>
<keyword evidence="2 4" id="KW-0689">Ribosomal protein</keyword>
<feature type="region of interest" description="Disordered" evidence="6">
    <location>
        <begin position="119"/>
        <end position="153"/>
    </location>
</feature>
<dbReference type="GO" id="GO:0003735">
    <property type="term" value="F:structural constituent of ribosome"/>
    <property type="evidence" value="ECO:0007669"/>
    <property type="project" value="InterPro"/>
</dbReference>
<gene>
    <name evidence="4" type="primary">rplQ</name>
</gene>
<dbReference type="GO" id="GO:0022625">
    <property type="term" value="C:cytosolic large ribosomal subunit"/>
    <property type="evidence" value="ECO:0007669"/>
    <property type="project" value="TreeGrafter"/>
</dbReference>
<evidence type="ECO:0000256" key="4">
    <source>
        <dbReference type="HAMAP-Rule" id="MF_01368"/>
    </source>
</evidence>
<evidence type="ECO:0000313" key="7">
    <source>
        <dbReference type="EMBL" id="AKQ01533.1"/>
    </source>
</evidence>
<reference evidence="7" key="1">
    <citation type="journal article" date="2015" name="ISME J.">
        <title>Aquifer environment selects for microbial species cohorts in sediment and groundwater.</title>
        <authorList>
            <person name="Hug L.A."/>
            <person name="Thomas B.C."/>
            <person name="Brown C.T."/>
            <person name="Frischkorn K.R."/>
            <person name="Williams K.H."/>
            <person name="Tringe S.G."/>
            <person name="Banfield J.F."/>
        </authorList>
    </citation>
    <scope>NUCLEOTIDE SEQUENCE</scope>
</reference>